<keyword evidence="3" id="KW-1185">Reference proteome</keyword>
<protein>
    <recommendedName>
        <fullName evidence="1">Cell wall-active antibiotics response LiaF-like C-terminal domain-containing protein</fullName>
    </recommendedName>
</protein>
<name>A0ABP7Q6A1_9SPHI</name>
<evidence type="ECO:0000259" key="1">
    <source>
        <dbReference type="Pfam" id="PF09922"/>
    </source>
</evidence>
<sequence>MNILSGTAIQNADSSFNTTTIFGEIKRTILSKDFKGGSVKNVFGSTELDFTHADIIGTAILDISQAFGQVTIAIPIDWRVESDTTHILSEVEDDRSYLVRKNRSSKVLVLKGLSVFGAVEIVNELEEDD</sequence>
<reference evidence="3" key="1">
    <citation type="journal article" date="2019" name="Int. J. Syst. Evol. Microbiol.">
        <title>The Global Catalogue of Microorganisms (GCM) 10K type strain sequencing project: providing services to taxonomists for standard genome sequencing and annotation.</title>
        <authorList>
            <consortium name="The Broad Institute Genomics Platform"/>
            <consortium name="The Broad Institute Genome Sequencing Center for Infectious Disease"/>
            <person name="Wu L."/>
            <person name="Ma J."/>
        </authorList>
    </citation>
    <scope>NUCLEOTIDE SEQUENCE [LARGE SCALE GENOMIC DNA]</scope>
    <source>
        <strain evidence="3">JCM 16601</strain>
    </source>
</reference>
<feature type="domain" description="Cell wall-active antibiotics response LiaF-like C-terminal" evidence="1">
    <location>
        <begin position="23"/>
        <end position="98"/>
    </location>
</feature>
<dbReference type="InterPro" id="IPR024425">
    <property type="entry name" value="LiaF-like_C"/>
</dbReference>
<dbReference type="PANTHER" id="PTHR40763:SF5">
    <property type="entry name" value="MEMBRANE PROTEIN"/>
    <property type="match status" value="1"/>
</dbReference>
<evidence type="ECO:0000313" key="2">
    <source>
        <dbReference type="EMBL" id="GAA3977280.1"/>
    </source>
</evidence>
<proteinExistence type="predicted"/>
<dbReference type="EMBL" id="BAAAZC010000021">
    <property type="protein sequence ID" value="GAA3977280.1"/>
    <property type="molecule type" value="Genomic_DNA"/>
</dbReference>
<gene>
    <name evidence="2" type="ORF">GCM10022210_30100</name>
</gene>
<dbReference type="PANTHER" id="PTHR40763">
    <property type="entry name" value="MEMBRANE PROTEIN-RELATED"/>
    <property type="match status" value="1"/>
</dbReference>
<comment type="caution">
    <text evidence="2">The sequence shown here is derived from an EMBL/GenBank/DDBJ whole genome shotgun (WGS) entry which is preliminary data.</text>
</comment>
<accession>A0ABP7Q6A1</accession>
<organism evidence="2 3">
    <name type="scientific">Mucilaginibacter dorajii</name>
    <dbReference type="NCBI Taxonomy" id="692994"/>
    <lineage>
        <taxon>Bacteria</taxon>
        <taxon>Pseudomonadati</taxon>
        <taxon>Bacteroidota</taxon>
        <taxon>Sphingobacteriia</taxon>
        <taxon>Sphingobacteriales</taxon>
        <taxon>Sphingobacteriaceae</taxon>
        <taxon>Mucilaginibacter</taxon>
    </lineage>
</organism>
<dbReference type="Pfam" id="PF09922">
    <property type="entry name" value="LiaF-like_C"/>
    <property type="match status" value="1"/>
</dbReference>
<evidence type="ECO:0000313" key="3">
    <source>
        <dbReference type="Proteomes" id="UP001500742"/>
    </source>
</evidence>
<dbReference type="Proteomes" id="UP001500742">
    <property type="component" value="Unassembled WGS sequence"/>
</dbReference>
<dbReference type="RefSeq" id="WP_259097120.1">
    <property type="nucleotide sequence ID" value="NZ_BAAAZC010000021.1"/>
</dbReference>